<sequence>MECFDRKNTVDVISELGLDTSNSQMFELKRSIPGTIHRLAKQLKEYELSEVFQRSEDERHYDVINMDDLGPRRANLDNNEIQTQIEGLILYLSPTTFPLFIATLPPSITLHRGLAQEGSISILFFNTSILGQHIVISIGGHAVLYARF</sequence>
<protein>
    <submittedName>
        <fullName evidence="1">Uncharacterized protein</fullName>
    </submittedName>
</protein>
<accession>A0A7R9AMY5</accession>
<gene>
    <name evidence="1" type="ORF">TSIB3V08_LOCUS1359</name>
</gene>
<dbReference type="EMBL" id="OC000374">
    <property type="protein sequence ID" value="CAD7257084.1"/>
    <property type="molecule type" value="Genomic_DNA"/>
</dbReference>
<dbReference type="AlphaFoldDB" id="A0A7R9AMY5"/>
<organism evidence="1">
    <name type="scientific">Timema shepardi</name>
    <name type="common">Walking stick</name>
    <dbReference type="NCBI Taxonomy" id="629360"/>
    <lineage>
        <taxon>Eukaryota</taxon>
        <taxon>Metazoa</taxon>
        <taxon>Ecdysozoa</taxon>
        <taxon>Arthropoda</taxon>
        <taxon>Hexapoda</taxon>
        <taxon>Insecta</taxon>
        <taxon>Pterygota</taxon>
        <taxon>Neoptera</taxon>
        <taxon>Polyneoptera</taxon>
        <taxon>Phasmatodea</taxon>
        <taxon>Timematodea</taxon>
        <taxon>Timematoidea</taxon>
        <taxon>Timematidae</taxon>
        <taxon>Timema</taxon>
    </lineage>
</organism>
<evidence type="ECO:0000313" key="1">
    <source>
        <dbReference type="EMBL" id="CAD7257084.1"/>
    </source>
</evidence>
<proteinExistence type="predicted"/>
<name>A0A7R9AMY5_TIMSH</name>
<reference evidence="1" key="1">
    <citation type="submission" date="2020-11" db="EMBL/GenBank/DDBJ databases">
        <authorList>
            <person name="Tran Van P."/>
        </authorList>
    </citation>
    <scope>NUCLEOTIDE SEQUENCE</scope>
</reference>